<dbReference type="InterPro" id="IPR052157">
    <property type="entry name" value="BCAA_transport_permease"/>
</dbReference>
<feature type="transmembrane region" description="Helical" evidence="10">
    <location>
        <begin position="324"/>
        <end position="351"/>
    </location>
</feature>
<evidence type="ECO:0000256" key="5">
    <source>
        <dbReference type="ARBA" id="ARBA00022692"/>
    </source>
</evidence>
<evidence type="ECO:0000256" key="2">
    <source>
        <dbReference type="ARBA" id="ARBA00022448"/>
    </source>
</evidence>
<comment type="subcellular location">
    <subcellularLocation>
        <location evidence="1">Cell membrane</location>
        <topology evidence="1">Multi-pass membrane protein</topology>
    </subcellularLocation>
</comment>
<keyword evidence="12" id="KW-1185">Reference proteome</keyword>
<evidence type="ECO:0000256" key="7">
    <source>
        <dbReference type="ARBA" id="ARBA00022989"/>
    </source>
</evidence>
<dbReference type="PANTHER" id="PTHR11795:SF371">
    <property type="entry name" value="HIGH-AFFINITY BRANCHED-CHAIN AMINO ACID TRANSPORT SYSTEM PERMEASE PROTEIN LIVH"/>
    <property type="match status" value="1"/>
</dbReference>
<feature type="transmembrane region" description="Helical" evidence="10">
    <location>
        <begin position="458"/>
        <end position="477"/>
    </location>
</feature>
<dbReference type="InterPro" id="IPR001851">
    <property type="entry name" value="ABC_transp_permease"/>
</dbReference>
<sequence length="484" mass="52041">MRSAAPQQAADVRATSRSTQWLRVLFAMFTVVLTVLSMGNPAAAQEGDSPVSDEEVEETTIGGTLKTRDAEGEDVFVEGVTMIVRLSVASDSPNAGTEVGQAVTDAEGVWRVALPTDEFVITGNSNTPTAAFDVELVEATLPEEVPLRNEGRNVLEGIEVDINETKNTLFPLGEAVENTDNTIEAVQLFVDGIKLGLIIAMCSIGLSLIFGTTGLTNFAHGESVTFGAMIAFIVHMVYPGRIFGIPGTSSLIFAALVAVVISGLSGWAFNEFVWKRLRNKGASLISALVVSIGLSIFIRYIFLYQYGGRARFYRDYQIQEKIDFGVFSLAPKDIFIIVFSIFVLVCVGLALQKTRAGKAMRAVADNRDLAESSGIDVESVIKWVWITGSGLAGLGGVLFGMTESINWEMGFRLLLLMFAGVTLGGLGTAYGALFGSLLVGIFIQMITLPDWFPNDMKNVGALLALVLILLVRPQGLLGRSERIG</sequence>
<dbReference type="KEGG" id="aym:YM304_24740"/>
<keyword evidence="2" id="KW-0813">Transport</keyword>
<accession>A0A6C7EDT0</accession>
<dbReference type="Proteomes" id="UP000011863">
    <property type="component" value="Chromosome"/>
</dbReference>
<keyword evidence="5 10" id="KW-0812">Transmembrane</keyword>
<feature type="transmembrane region" description="Helical" evidence="10">
    <location>
        <begin position="413"/>
        <end position="446"/>
    </location>
</feature>
<dbReference type="GO" id="GO:0015192">
    <property type="term" value="F:L-phenylalanine transmembrane transporter activity"/>
    <property type="evidence" value="ECO:0007669"/>
    <property type="project" value="TreeGrafter"/>
</dbReference>
<dbReference type="GO" id="GO:0015190">
    <property type="term" value="F:L-leucine transmembrane transporter activity"/>
    <property type="evidence" value="ECO:0007669"/>
    <property type="project" value="TreeGrafter"/>
</dbReference>
<dbReference type="CDD" id="cd06582">
    <property type="entry name" value="TM_PBP1_LivH_like"/>
    <property type="match status" value="1"/>
</dbReference>
<proteinExistence type="inferred from homology"/>
<evidence type="ECO:0000256" key="9">
    <source>
        <dbReference type="ARBA" id="ARBA00037998"/>
    </source>
</evidence>
<feature type="transmembrane region" description="Helical" evidence="10">
    <location>
        <begin position="383"/>
        <end position="401"/>
    </location>
</feature>
<evidence type="ECO:0000256" key="4">
    <source>
        <dbReference type="ARBA" id="ARBA00022519"/>
    </source>
</evidence>
<evidence type="ECO:0000256" key="1">
    <source>
        <dbReference type="ARBA" id="ARBA00004651"/>
    </source>
</evidence>
<dbReference type="GO" id="GO:1903806">
    <property type="term" value="P:L-isoleucine import across plasma membrane"/>
    <property type="evidence" value="ECO:0007669"/>
    <property type="project" value="TreeGrafter"/>
</dbReference>
<evidence type="ECO:0000256" key="6">
    <source>
        <dbReference type="ARBA" id="ARBA00022970"/>
    </source>
</evidence>
<dbReference type="AlphaFoldDB" id="A0A6C7EDT0"/>
<keyword evidence="7 10" id="KW-1133">Transmembrane helix</keyword>
<keyword evidence="3" id="KW-1003">Cell membrane</keyword>
<feature type="transmembrane region" description="Helical" evidence="10">
    <location>
        <begin position="281"/>
        <end position="303"/>
    </location>
</feature>
<dbReference type="GO" id="GO:0005304">
    <property type="term" value="F:L-valine transmembrane transporter activity"/>
    <property type="evidence" value="ECO:0007669"/>
    <property type="project" value="TreeGrafter"/>
</dbReference>
<protein>
    <submittedName>
        <fullName evidence="11">Putative ABC transporter permease protein</fullName>
    </submittedName>
</protein>
<keyword evidence="6" id="KW-0029">Amino-acid transport</keyword>
<keyword evidence="8 10" id="KW-0472">Membrane</keyword>
<gene>
    <name evidence="11" type="ORF">YM304_24740</name>
</gene>
<evidence type="ECO:0000256" key="8">
    <source>
        <dbReference type="ARBA" id="ARBA00023136"/>
    </source>
</evidence>
<keyword evidence="4" id="KW-0997">Cell inner membrane</keyword>
<organism evidence="11 12">
    <name type="scientific">Ilumatobacter coccineus (strain NBRC 103263 / KCTC 29153 / YM16-304)</name>
    <dbReference type="NCBI Taxonomy" id="1313172"/>
    <lineage>
        <taxon>Bacteria</taxon>
        <taxon>Bacillati</taxon>
        <taxon>Actinomycetota</taxon>
        <taxon>Acidimicrobiia</taxon>
        <taxon>Acidimicrobiales</taxon>
        <taxon>Ilumatobacteraceae</taxon>
        <taxon>Ilumatobacter</taxon>
    </lineage>
</organism>
<evidence type="ECO:0000313" key="12">
    <source>
        <dbReference type="Proteomes" id="UP000011863"/>
    </source>
</evidence>
<dbReference type="GO" id="GO:0005886">
    <property type="term" value="C:plasma membrane"/>
    <property type="evidence" value="ECO:0007669"/>
    <property type="project" value="UniProtKB-SubCell"/>
</dbReference>
<dbReference type="GO" id="GO:0015808">
    <property type="term" value="P:L-alanine transport"/>
    <property type="evidence" value="ECO:0007669"/>
    <property type="project" value="TreeGrafter"/>
</dbReference>
<feature type="transmembrane region" description="Helical" evidence="10">
    <location>
        <begin position="250"/>
        <end position="269"/>
    </location>
</feature>
<comment type="similarity">
    <text evidence="9">Belongs to the binding-protein-dependent transport system permease family. LivHM subfamily.</text>
</comment>
<name>A0A6C7EDT0_ILUCY</name>
<feature type="transmembrane region" description="Helical" evidence="10">
    <location>
        <begin position="20"/>
        <end position="39"/>
    </location>
</feature>
<dbReference type="Pfam" id="PF02653">
    <property type="entry name" value="BPD_transp_2"/>
    <property type="match status" value="1"/>
</dbReference>
<feature type="transmembrane region" description="Helical" evidence="10">
    <location>
        <begin position="195"/>
        <end position="212"/>
    </location>
</feature>
<feature type="transmembrane region" description="Helical" evidence="10">
    <location>
        <begin position="218"/>
        <end position="238"/>
    </location>
</feature>
<reference evidence="11 12" key="1">
    <citation type="journal article" date="2013" name="Int. J. Syst. Evol. Microbiol.">
        <title>Ilumatobacter nonamiense sp. nov. and Ilumatobacter coccineum sp. nov., isolated from seashore sand.</title>
        <authorList>
            <person name="Matsumoto A."/>
            <person name="Kasai H."/>
            <person name="Matsuo Y."/>
            <person name="Shizuri Y."/>
            <person name="Ichikawa N."/>
            <person name="Fujita N."/>
            <person name="Omura S."/>
            <person name="Takahashi Y."/>
        </authorList>
    </citation>
    <scope>NUCLEOTIDE SEQUENCE [LARGE SCALE GENOMIC DNA]</scope>
    <source>
        <strain evidence="12">NBRC 103263 / KCTC 29153 / YM16-304</strain>
    </source>
</reference>
<evidence type="ECO:0000256" key="10">
    <source>
        <dbReference type="SAM" id="Phobius"/>
    </source>
</evidence>
<evidence type="ECO:0000256" key="3">
    <source>
        <dbReference type="ARBA" id="ARBA00022475"/>
    </source>
</evidence>
<dbReference type="GO" id="GO:0042941">
    <property type="term" value="P:D-alanine transmembrane transport"/>
    <property type="evidence" value="ECO:0007669"/>
    <property type="project" value="TreeGrafter"/>
</dbReference>
<dbReference type="EMBL" id="AP012057">
    <property type="protein sequence ID" value="BAN02788.1"/>
    <property type="molecule type" value="Genomic_DNA"/>
</dbReference>
<evidence type="ECO:0000313" key="11">
    <source>
        <dbReference type="EMBL" id="BAN02788.1"/>
    </source>
</evidence>
<dbReference type="GO" id="GO:0015188">
    <property type="term" value="F:L-isoleucine transmembrane transporter activity"/>
    <property type="evidence" value="ECO:0007669"/>
    <property type="project" value="TreeGrafter"/>
</dbReference>
<dbReference type="PANTHER" id="PTHR11795">
    <property type="entry name" value="BRANCHED-CHAIN AMINO ACID TRANSPORT SYSTEM PERMEASE PROTEIN LIVH"/>
    <property type="match status" value="1"/>
</dbReference>